<keyword evidence="6 10" id="KW-0784">Thiamine biosynthesis</keyword>
<dbReference type="AlphaFoldDB" id="A0A939DZU5"/>
<feature type="binding site" evidence="10">
    <location>
        <begin position="34"/>
        <end position="38"/>
    </location>
    <ligand>
        <name>4-amino-2-methyl-5-(diphosphooxymethyl)pyrimidine</name>
        <dbReference type="ChEBI" id="CHEBI:57841"/>
    </ligand>
</feature>
<evidence type="ECO:0000256" key="4">
    <source>
        <dbReference type="ARBA" id="ARBA00022723"/>
    </source>
</evidence>
<dbReference type="RefSeq" id="WP_207118581.1">
    <property type="nucleotide sequence ID" value="NZ_JAFLEQ010000008.1"/>
</dbReference>
<evidence type="ECO:0000313" key="13">
    <source>
        <dbReference type="Proteomes" id="UP000664332"/>
    </source>
</evidence>
<evidence type="ECO:0000256" key="3">
    <source>
        <dbReference type="ARBA" id="ARBA00022679"/>
    </source>
</evidence>
<dbReference type="GO" id="GO:0005737">
    <property type="term" value="C:cytoplasm"/>
    <property type="evidence" value="ECO:0007669"/>
    <property type="project" value="TreeGrafter"/>
</dbReference>
<evidence type="ECO:0000256" key="2">
    <source>
        <dbReference type="ARBA" id="ARBA00005165"/>
    </source>
</evidence>
<evidence type="ECO:0000256" key="6">
    <source>
        <dbReference type="ARBA" id="ARBA00022977"/>
    </source>
</evidence>
<dbReference type="GO" id="GO:0004789">
    <property type="term" value="F:thiamine-phosphate diphosphorylase activity"/>
    <property type="evidence" value="ECO:0007669"/>
    <property type="project" value="UniProtKB-UniRule"/>
</dbReference>
<comment type="function">
    <text evidence="1 10">Condenses 4-methyl-5-(beta-hydroxyethyl)thiazole monophosphate (THZ-P) and 2-methyl-4-amino-5-hydroxymethyl pyrimidine pyrophosphate (HMP-PP) to form thiamine monophosphate (TMP).</text>
</comment>
<evidence type="ECO:0000256" key="5">
    <source>
        <dbReference type="ARBA" id="ARBA00022842"/>
    </source>
</evidence>
<keyword evidence="3 10" id="KW-0808">Transferase</keyword>
<dbReference type="Gene3D" id="3.20.20.70">
    <property type="entry name" value="Aldolase class I"/>
    <property type="match status" value="1"/>
</dbReference>
<keyword evidence="13" id="KW-1185">Reference proteome</keyword>
<dbReference type="PANTHER" id="PTHR20857:SF15">
    <property type="entry name" value="THIAMINE-PHOSPHATE SYNTHASE"/>
    <property type="match status" value="1"/>
</dbReference>
<comment type="catalytic activity">
    <reaction evidence="7 10">
        <text>4-methyl-5-(2-phosphooxyethyl)-thiazole + 4-amino-2-methyl-5-(diphosphooxymethyl)pyrimidine + H(+) = thiamine phosphate + diphosphate</text>
        <dbReference type="Rhea" id="RHEA:22328"/>
        <dbReference type="ChEBI" id="CHEBI:15378"/>
        <dbReference type="ChEBI" id="CHEBI:33019"/>
        <dbReference type="ChEBI" id="CHEBI:37575"/>
        <dbReference type="ChEBI" id="CHEBI:57841"/>
        <dbReference type="ChEBI" id="CHEBI:58296"/>
        <dbReference type="EC" id="2.5.1.3"/>
    </reaction>
</comment>
<dbReference type="InterPro" id="IPR036206">
    <property type="entry name" value="ThiamineP_synth_sf"/>
</dbReference>
<protein>
    <recommendedName>
        <fullName evidence="10">Thiamine-phosphate synthase</fullName>
        <shortName evidence="10">TP synthase</shortName>
        <shortName evidence="10">TPS</shortName>
        <ecNumber evidence="10">2.5.1.3</ecNumber>
    </recommendedName>
    <alternativeName>
        <fullName evidence="10">Thiamine-phosphate pyrophosphorylase</fullName>
        <shortName evidence="10">TMP pyrophosphorylase</shortName>
        <shortName evidence="10">TMP-PPase</shortName>
    </alternativeName>
</protein>
<feature type="binding site" evidence="10">
    <location>
        <position position="69"/>
    </location>
    <ligand>
        <name>Mg(2+)</name>
        <dbReference type="ChEBI" id="CHEBI:18420"/>
    </ligand>
</feature>
<dbReference type="Pfam" id="PF02581">
    <property type="entry name" value="TMP-TENI"/>
    <property type="match status" value="1"/>
</dbReference>
<proteinExistence type="inferred from homology"/>
<evidence type="ECO:0000256" key="7">
    <source>
        <dbReference type="ARBA" id="ARBA00047334"/>
    </source>
</evidence>
<dbReference type="HAMAP" id="MF_00097">
    <property type="entry name" value="TMP_synthase"/>
    <property type="match status" value="1"/>
</dbReference>
<comment type="caution">
    <text evidence="10">Lacks conserved residue(s) required for the propagation of feature annotation.</text>
</comment>
<dbReference type="InterPro" id="IPR022998">
    <property type="entry name" value="ThiamineP_synth_TenI"/>
</dbReference>
<comment type="catalytic activity">
    <reaction evidence="8 10">
        <text>2-(2-carboxy-4-methylthiazol-5-yl)ethyl phosphate + 4-amino-2-methyl-5-(diphosphooxymethyl)pyrimidine + 2 H(+) = thiamine phosphate + CO2 + diphosphate</text>
        <dbReference type="Rhea" id="RHEA:47848"/>
        <dbReference type="ChEBI" id="CHEBI:15378"/>
        <dbReference type="ChEBI" id="CHEBI:16526"/>
        <dbReference type="ChEBI" id="CHEBI:33019"/>
        <dbReference type="ChEBI" id="CHEBI:37575"/>
        <dbReference type="ChEBI" id="CHEBI:57841"/>
        <dbReference type="ChEBI" id="CHEBI:62890"/>
        <dbReference type="EC" id="2.5.1.3"/>
    </reaction>
</comment>
<dbReference type="InterPro" id="IPR034291">
    <property type="entry name" value="TMP_synthase"/>
</dbReference>
<feature type="binding site" evidence="10">
    <location>
        <position position="68"/>
    </location>
    <ligand>
        <name>4-amino-2-methyl-5-(diphosphooxymethyl)pyrimidine</name>
        <dbReference type="ChEBI" id="CHEBI:57841"/>
    </ligand>
</feature>
<feature type="domain" description="Thiamine phosphate synthase/TenI" evidence="11">
    <location>
        <begin position="7"/>
        <end position="197"/>
    </location>
</feature>
<organism evidence="12 13">
    <name type="scientific">Corynebacterium mendelii</name>
    <dbReference type="NCBI Taxonomy" id="2765362"/>
    <lineage>
        <taxon>Bacteria</taxon>
        <taxon>Bacillati</taxon>
        <taxon>Actinomycetota</taxon>
        <taxon>Actinomycetes</taxon>
        <taxon>Mycobacteriales</taxon>
        <taxon>Corynebacteriaceae</taxon>
        <taxon>Corynebacterium</taxon>
    </lineage>
</organism>
<comment type="pathway">
    <text evidence="2 10">Cofactor biosynthesis; thiamine diphosphate biosynthesis; thiamine phosphate from 4-amino-2-methyl-5-diphosphomethylpyrimidine and 4-methyl-5-(2-phosphoethyl)-thiazole: step 1/1.</text>
</comment>
<dbReference type="GO" id="GO:0000287">
    <property type="term" value="F:magnesium ion binding"/>
    <property type="evidence" value="ECO:0007669"/>
    <property type="project" value="UniProtKB-UniRule"/>
</dbReference>
<dbReference type="EC" id="2.5.1.3" evidence="10"/>
<dbReference type="GO" id="GO:0009229">
    <property type="term" value="P:thiamine diphosphate biosynthetic process"/>
    <property type="evidence" value="ECO:0007669"/>
    <property type="project" value="UniProtKB-UniRule"/>
</dbReference>
<dbReference type="InterPro" id="IPR013785">
    <property type="entry name" value="Aldolase_TIM"/>
</dbReference>
<keyword evidence="4 10" id="KW-0479">Metal-binding</keyword>
<comment type="similarity">
    <text evidence="10">Belongs to the thiamine-phosphate synthase family.</text>
</comment>
<dbReference type="SUPFAM" id="SSF51391">
    <property type="entry name" value="Thiamin phosphate synthase"/>
    <property type="match status" value="1"/>
</dbReference>
<sequence>MTPDYRLYLVTKGTDDTTIATAAAVAAAGAGIVQVRVKDATARQLTAFTVAVAEAVRRANPTAVTVVDDRADVAFAARAAGAPVHGVHLGQDDLSPIAARAMLGPDALIGLTTGTLDLVRQAQQLLNRNPGVIDYLGCGPFRPTPTKNSGRPPLGVAGYRPIVDATTLPVIAIGDVTADDVADLSATGIAGCAMVRSLMDADDPAAEARQALANFRAAG</sequence>
<evidence type="ECO:0000256" key="9">
    <source>
        <dbReference type="ARBA" id="ARBA00047883"/>
    </source>
</evidence>
<gene>
    <name evidence="10" type="primary">thiE</name>
    <name evidence="12" type="ORF">JZY06_04370</name>
</gene>
<evidence type="ECO:0000256" key="8">
    <source>
        <dbReference type="ARBA" id="ARBA00047851"/>
    </source>
</evidence>
<accession>A0A939DZU5</accession>
<dbReference type="NCBIfam" id="NF000740">
    <property type="entry name" value="PRK00043.3-4"/>
    <property type="match status" value="1"/>
</dbReference>
<evidence type="ECO:0000259" key="11">
    <source>
        <dbReference type="Pfam" id="PF02581"/>
    </source>
</evidence>
<comment type="caution">
    <text evidence="12">The sequence shown here is derived from an EMBL/GenBank/DDBJ whole genome shotgun (WGS) entry which is preliminary data.</text>
</comment>
<dbReference type="CDD" id="cd00564">
    <property type="entry name" value="TMP_TenI"/>
    <property type="match status" value="1"/>
</dbReference>
<evidence type="ECO:0000256" key="1">
    <source>
        <dbReference type="ARBA" id="ARBA00003814"/>
    </source>
</evidence>
<dbReference type="PANTHER" id="PTHR20857">
    <property type="entry name" value="THIAMINE-PHOSPHATE PYROPHOSPHORYLASE"/>
    <property type="match status" value="1"/>
</dbReference>
<evidence type="ECO:0000256" key="10">
    <source>
        <dbReference type="HAMAP-Rule" id="MF_00097"/>
    </source>
</evidence>
<comment type="catalytic activity">
    <reaction evidence="9 10">
        <text>2-[(2R,5Z)-2-carboxy-4-methylthiazol-5(2H)-ylidene]ethyl phosphate + 4-amino-2-methyl-5-(diphosphooxymethyl)pyrimidine + 2 H(+) = thiamine phosphate + CO2 + diphosphate</text>
        <dbReference type="Rhea" id="RHEA:47844"/>
        <dbReference type="ChEBI" id="CHEBI:15378"/>
        <dbReference type="ChEBI" id="CHEBI:16526"/>
        <dbReference type="ChEBI" id="CHEBI:33019"/>
        <dbReference type="ChEBI" id="CHEBI:37575"/>
        <dbReference type="ChEBI" id="CHEBI:57841"/>
        <dbReference type="ChEBI" id="CHEBI:62899"/>
        <dbReference type="EC" id="2.5.1.3"/>
    </reaction>
</comment>
<feature type="binding site" evidence="10">
    <location>
        <position position="93"/>
    </location>
    <ligand>
        <name>Mg(2+)</name>
        <dbReference type="ChEBI" id="CHEBI:18420"/>
    </ligand>
</feature>
<reference evidence="12" key="1">
    <citation type="submission" date="2021-03" db="EMBL/GenBank/DDBJ databases">
        <authorList>
            <person name="Sun Q."/>
        </authorList>
    </citation>
    <scope>NUCLEOTIDE SEQUENCE</scope>
    <source>
        <strain evidence="12">CCM 8862</strain>
    </source>
</reference>
<comment type="cofactor">
    <cofactor evidence="10">
        <name>Mg(2+)</name>
        <dbReference type="ChEBI" id="CHEBI:18420"/>
    </cofactor>
    <text evidence="10">Binds 1 Mg(2+) ion per subunit.</text>
</comment>
<evidence type="ECO:0000313" key="12">
    <source>
        <dbReference type="EMBL" id="MBN9643859.1"/>
    </source>
</evidence>
<dbReference type="EMBL" id="JAFLEQ010000008">
    <property type="protein sequence ID" value="MBN9643859.1"/>
    <property type="molecule type" value="Genomic_DNA"/>
</dbReference>
<feature type="binding site" evidence="10">
    <location>
        <begin position="144"/>
        <end position="146"/>
    </location>
    <ligand>
        <name>2-[(2R,5Z)-2-carboxy-4-methylthiazol-5(2H)-ylidene]ethyl phosphate</name>
        <dbReference type="ChEBI" id="CHEBI:62899"/>
    </ligand>
</feature>
<dbReference type="GO" id="GO:0009228">
    <property type="term" value="P:thiamine biosynthetic process"/>
    <property type="evidence" value="ECO:0007669"/>
    <property type="project" value="UniProtKB-KW"/>
</dbReference>
<dbReference type="Proteomes" id="UP000664332">
    <property type="component" value="Unassembled WGS sequence"/>
</dbReference>
<name>A0A939DZU5_9CORY</name>
<keyword evidence="5 10" id="KW-0460">Magnesium</keyword>
<feature type="binding site" evidence="10">
    <location>
        <position position="112"/>
    </location>
    <ligand>
        <name>4-amino-2-methyl-5-(diphosphooxymethyl)pyrimidine</name>
        <dbReference type="ChEBI" id="CHEBI:57841"/>
    </ligand>
</feature>
<feature type="binding site" evidence="10">
    <location>
        <position position="147"/>
    </location>
    <ligand>
        <name>4-amino-2-methyl-5-(diphosphooxymethyl)pyrimidine</name>
        <dbReference type="ChEBI" id="CHEBI:57841"/>
    </ligand>
</feature>